<dbReference type="Proteomes" id="UP000201404">
    <property type="component" value="Genome"/>
</dbReference>
<accession>A0A159B6G2</accession>
<dbReference type="KEGG" id="vg:30309387"/>
<dbReference type="EMBL" id="KR053194">
    <property type="protein sequence ID" value="AKJ72087.1"/>
    <property type="molecule type" value="Genomic_DNA"/>
</dbReference>
<protein>
    <submittedName>
        <fullName evidence="1">Uncharacterized protein</fullName>
    </submittedName>
</protein>
<keyword evidence="2" id="KW-1185">Reference proteome</keyword>
<reference evidence="1 2" key="1">
    <citation type="submission" date="2015-04" db="EMBL/GenBank/DDBJ databases">
        <title>Locating and activating molecular 'time bombs': can Mycolata prophages be selectively induced en masse to biologically control activated sludge foaming?</title>
        <authorList>
            <person name="Dyson Z.A."/>
            <person name="Brown T.L."/>
            <person name="Farrar B."/>
            <person name="Doyle S."/>
            <person name="Tucci J."/>
            <person name="Seviour R.J."/>
            <person name="Petrovski S."/>
        </authorList>
    </citation>
    <scope>NUCLEOTIDE SEQUENCE [LARGE SCALE GENOMIC DNA]</scope>
</reference>
<evidence type="ECO:0000313" key="2">
    <source>
        <dbReference type="Proteomes" id="UP000201404"/>
    </source>
</evidence>
<organism evidence="1 2">
    <name type="scientific">Gordonia phage GAL1</name>
    <dbReference type="NCBI Taxonomy" id="1647469"/>
    <lineage>
        <taxon>Viruses</taxon>
        <taxon>Duplodnaviria</taxon>
        <taxon>Heunggongvirae</taxon>
        <taxon>Uroviricota</taxon>
        <taxon>Caudoviricetes</taxon>
        <taxon>Galunavirus</taxon>
        <taxon>Galunavirus GAL1</taxon>
    </lineage>
</organism>
<proteinExistence type="predicted"/>
<evidence type="ECO:0000313" key="1">
    <source>
        <dbReference type="EMBL" id="AKJ72087.1"/>
    </source>
</evidence>
<name>A0A159B6G2_9CAUD</name>
<dbReference type="GeneID" id="30309387"/>
<gene>
    <name evidence="1" type="ORF">GAL1_72</name>
</gene>
<dbReference type="RefSeq" id="YP_009324464.1">
    <property type="nucleotide sequence ID" value="NC_031936.1"/>
</dbReference>
<sequence>MTNSTLATASVYQRHYDARMARLRGTNHAEVLEWHCAGCGTRFDVGYERLIHPSFRPLCFDCTTKETPCE</sequence>